<feature type="domain" description="ABC transmembrane type-1" evidence="9">
    <location>
        <begin position="92"/>
        <end position="308"/>
    </location>
</feature>
<dbReference type="AlphaFoldDB" id="A0A401YT38"/>
<dbReference type="Gene3D" id="1.10.3720.10">
    <property type="entry name" value="MetI-like"/>
    <property type="match status" value="1"/>
</dbReference>
<dbReference type="GO" id="GO:0055085">
    <property type="term" value="P:transmembrane transport"/>
    <property type="evidence" value="ECO:0007669"/>
    <property type="project" value="InterPro"/>
</dbReference>
<dbReference type="Pfam" id="PF00528">
    <property type="entry name" value="BPD_transp_1"/>
    <property type="match status" value="1"/>
</dbReference>
<evidence type="ECO:0000313" key="11">
    <source>
        <dbReference type="Proteomes" id="UP000286931"/>
    </source>
</evidence>
<keyword evidence="4 7" id="KW-0812">Transmembrane</keyword>
<name>A0A401YT38_9ACTN</name>
<dbReference type="InterPro" id="IPR000515">
    <property type="entry name" value="MetI-like"/>
</dbReference>
<dbReference type="PANTHER" id="PTHR43227">
    <property type="entry name" value="BLL4140 PROTEIN"/>
    <property type="match status" value="1"/>
</dbReference>
<keyword evidence="11" id="KW-1185">Reference proteome</keyword>
<dbReference type="EMBL" id="BIFH01000025">
    <property type="protein sequence ID" value="GCD97705.1"/>
    <property type="molecule type" value="Genomic_DNA"/>
</dbReference>
<evidence type="ECO:0000259" key="9">
    <source>
        <dbReference type="PROSITE" id="PS50928"/>
    </source>
</evidence>
<feature type="transmembrane region" description="Helical" evidence="7">
    <location>
        <begin position="129"/>
        <end position="150"/>
    </location>
</feature>
<evidence type="ECO:0000256" key="8">
    <source>
        <dbReference type="SAM" id="MobiDB-lite"/>
    </source>
</evidence>
<keyword evidence="3" id="KW-1003">Cell membrane</keyword>
<proteinExistence type="inferred from homology"/>
<dbReference type="CDD" id="cd06261">
    <property type="entry name" value="TM_PBP2"/>
    <property type="match status" value="1"/>
</dbReference>
<dbReference type="InterPro" id="IPR050809">
    <property type="entry name" value="UgpAE/MalFG_permease"/>
</dbReference>
<dbReference type="GO" id="GO:0005886">
    <property type="term" value="C:plasma membrane"/>
    <property type="evidence" value="ECO:0007669"/>
    <property type="project" value="UniProtKB-SubCell"/>
</dbReference>
<dbReference type="PROSITE" id="PS50928">
    <property type="entry name" value="ABC_TM1"/>
    <property type="match status" value="1"/>
</dbReference>
<accession>A0A401YT38</accession>
<reference evidence="10 11" key="1">
    <citation type="submission" date="2018-12" db="EMBL/GenBank/DDBJ databases">
        <title>Draft genome sequence of Embleya hyalina NBRC 13850T.</title>
        <authorList>
            <person name="Komaki H."/>
            <person name="Hosoyama A."/>
            <person name="Kimura A."/>
            <person name="Ichikawa N."/>
            <person name="Tamura T."/>
        </authorList>
    </citation>
    <scope>NUCLEOTIDE SEQUENCE [LARGE SCALE GENOMIC DNA]</scope>
    <source>
        <strain evidence="10 11">NBRC 13850</strain>
    </source>
</reference>
<evidence type="ECO:0000256" key="2">
    <source>
        <dbReference type="ARBA" id="ARBA00022448"/>
    </source>
</evidence>
<feature type="transmembrane region" description="Helical" evidence="7">
    <location>
        <begin position="239"/>
        <end position="260"/>
    </location>
</feature>
<evidence type="ECO:0000256" key="7">
    <source>
        <dbReference type="RuleBase" id="RU363032"/>
    </source>
</evidence>
<feature type="transmembrane region" description="Helical" evidence="7">
    <location>
        <begin position="287"/>
        <end position="309"/>
    </location>
</feature>
<comment type="similarity">
    <text evidence="7">Belongs to the binding-protein-dependent transport system permease family.</text>
</comment>
<feature type="region of interest" description="Disordered" evidence="8">
    <location>
        <begin position="1"/>
        <end position="21"/>
    </location>
</feature>
<comment type="subcellular location">
    <subcellularLocation>
        <location evidence="1 7">Cell membrane</location>
        <topology evidence="1 7">Multi-pass membrane protein</topology>
    </subcellularLocation>
</comment>
<evidence type="ECO:0000313" key="10">
    <source>
        <dbReference type="EMBL" id="GCD97705.1"/>
    </source>
</evidence>
<feature type="compositionally biased region" description="Low complexity" evidence="8">
    <location>
        <begin position="1"/>
        <end position="14"/>
    </location>
</feature>
<dbReference type="PANTHER" id="PTHR43227:SF8">
    <property type="entry name" value="DIACETYLCHITOBIOSE UPTAKE SYSTEM PERMEASE PROTEIN DASB"/>
    <property type="match status" value="1"/>
</dbReference>
<keyword evidence="2 7" id="KW-0813">Transport</keyword>
<sequence>MRPAEPAASLTTPPTRRPRGRRRIARRATPYLLIAPTIATLLLVLGYPLFDMVVLSFQDMTRKELFAGTSPPWAGVDQYRVVLSDHFFWVVVARTVAFAVVCAALTMLCGLGFALLLREVSPWVRGVMIGVLVAVWAMPFMVAASVFRWLSDADYGVINWLLGRFTGSDFQGHNWFANPWEGFAVIVAVVVWGAIPFVAITLHAALTQVPAELEEAARVDGARGVTLFRHVTFPMIRPLFVVVAALSTIWDFGAFSQIWLMRGGQPERDYYLLGVYSFIESFAVNRYSAGAAIAVVTVLLLLVGSAVYLRQILRTGEIE</sequence>
<dbReference type="Proteomes" id="UP000286931">
    <property type="component" value="Unassembled WGS sequence"/>
</dbReference>
<evidence type="ECO:0000256" key="1">
    <source>
        <dbReference type="ARBA" id="ARBA00004651"/>
    </source>
</evidence>
<keyword evidence="5 7" id="KW-1133">Transmembrane helix</keyword>
<protein>
    <submittedName>
        <fullName evidence="10">Sugar ABC transporter permease</fullName>
    </submittedName>
</protein>
<organism evidence="10 11">
    <name type="scientific">Embleya hyalina</name>
    <dbReference type="NCBI Taxonomy" id="516124"/>
    <lineage>
        <taxon>Bacteria</taxon>
        <taxon>Bacillati</taxon>
        <taxon>Actinomycetota</taxon>
        <taxon>Actinomycetes</taxon>
        <taxon>Kitasatosporales</taxon>
        <taxon>Streptomycetaceae</taxon>
        <taxon>Embleya</taxon>
    </lineage>
</organism>
<evidence type="ECO:0000256" key="4">
    <source>
        <dbReference type="ARBA" id="ARBA00022692"/>
    </source>
</evidence>
<dbReference type="SUPFAM" id="SSF161098">
    <property type="entry name" value="MetI-like"/>
    <property type="match status" value="1"/>
</dbReference>
<keyword evidence="6 7" id="KW-0472">Membrane</keyword>
<comment type="caution">
    <text evidence="10">The sequence shown here is derived from an EMBL/GenBank/DDBJ whole genome shotgun (WGS) entry which is preliminary data.</text>
</comment>
<feature type="transmembrane region" description="Helical" evidence="7">
    <location>
        <begin position="87"/>
        <end position="117"/>
    </location>
</feature>
<feature type="transmembrane region" description="Helical" evidence="7">
    <location>
        <begin position="183"/>
        <end position="206"/>
    </location>
</feature>
<evidence type="ECO:0000256" key="5">
    <source>
        <dbReference type="ARBA" id="ARBA00022989"/>
    </source>
</evidence>
<feature type="transmembrane region" description="Helical" evidence="7">
    <location>
        <begin position="31"/>
        <end position="50"/>
    </location>
</feature>
<gene>
    <name evidence="10" type="ORF">EHYA_05401</name>
</gene>
<evidence type="ECO:0000256" key="6">
    <source>
        <dbReference type="ARBA" id="ARBA00023136"/>
    </source>
</evidence>
<dbReference type="InterPro" id="IPR035906">
    <property type="entry name" value="MetI-like_sf"/>
</dbReference>
<evidence type="ECO:0000256" key="3">
    <source>
        <dbReference type="ARBA" id="ARBA00022475"/>
    </source>
</evidence>